<name>A0A392W905_9FABA</name>
<comment type="caution">
    <text evidence="1">The sequence shown here is derived from an EMBL/GenBank/DDBJ whole genome shotgun (WGS) entry which is preliminary data.</text>
</comment>
<evidence type="ECO:0000313" key="2">
    <source>
        <dbReference type="Proteomes" id="UP000265520"/>
    </source>
</evidence>
<evidence type="ECO:0000313" key="1">
    <source>
        <dbReference type="EMBL" id="MCI95180.1"/>
    </source>
</evidence>
<feature type="non-terminal residue" evidence="1">
    <location>
        <position position="1"/>
    </location>
</feature>
<reference evidence="1 2" key="1">
    <citation type="journal article" date="2018" name="Front. Plant Sci.">
        <title>Red Clover (Trifolium pratense) and Zigzag Clover (T. medium) - A Picture of Genomic Similarities and Differences.</title>
        <authorList>
            <person name="Dluhosova J."/>
            <person name="Istvanek J."/>
            <person name="Nedelnik J."/>
            <person name="Repkova J."/>
        </authorList>
    </citation>
    <scope>NUCLEOTIDE SEQUENCE [LARGE SCALE GENOMIC DNA]</scope>
    <source>
        <strain evidence="2">cv. 10/8</strain>
        <tissue evidence="1">Leaf</tissue>
    </source>
</reference>
<feature type="non-terminal residue" evidence="1">
    <location>
        <position position="33"/>
    </location>
</feature>
<keyword evidence="2" id="KW-1185">Reference proteome</keyword>
<accession>A0A392W905</accession>
<dbReference type="EMBL" id="LXQA011378571">
    <property type="protein sequence ID" value="MCI95180.1"/>
    <property type="molecule type" value="Genomic_DNA"/>
</dbReference>
<sequence length="33" mass="3474">YEGSPSGGLSRIARALAAISLELAECRFETGTF</sequence>
<dbReference type="Proteomes" id="UP000265520">
    <property type="component" value="Unassembled WGS sequence"/>
</dbReference>
<dbReference type="AlphaFoldDB" id="A0A392W905"/>
<protein>
    <submittedName>
        <fullName evidence="1">Uncharacterized protein</fullName>
    </submittedName>
</protein>
<proteinExistence type="predicted"/>
<organism evidence="1 2">
    <name type="scientific">Trifolium medium</name>
    <dbReference type="NCBI Taxonomy" id="97028"/>
    <lineage>
        <taxon>Eukaryota</taxon>
        <taxon>Viridiplantae</taxon>
        <taxon>Streptophyta</taxon>
        <taxon>Embryophyta</taxon>
        <taxon>Tracheophyta</taxon>
        <taxon>Spermatophyta</taxon>
        <taxon>Magnoliopsida</taxon>
        <taxon>eudicotyledons</taxon>
        <taxon>Gunneridae</taxon>
        <taxon>Pentapetalae</taxon>
        <taxon>rosids</taxon>
        <taxon>fabids</taxon>
        <taxon>Fabales</taxon>
        <taxon>Fabaceae</taxon>
        <taxon>Papilionoideae</taxon>
        <taxon>50 kb inversion clade</taxon>
        <taxon>NPAAA clade</taxon>
        <taxon>Hologalegina</taxon>
        <taxon>IRL clade</taxon>
        <taxon>Trifolieae</taxon>
        <taxon>Trifolium</taxon>
    </lineage>
</organism>